<name>A0ABW9YLF8_9GAMM</name>
<keyword evidence="3 4" id="KW-0378">Hydrolase</keyword>
<evidence type="ECO:0000256" key="2">
    <source>
        <dbReference type="ARBA" id="ARBA00022729"/>
    </source>
</evidence>
<proteinExistence type="inferred from homology"/>
<dbReference type="Pfam" id="PF02055">
    <property type="entry name" value="Glyco_hydro_30"/>
    <property type="match status" value="1"/>
</dbReference>
<feature type="domain" description="Glycosyl hydrolase family 30 TIM-barrel" evidence="5">
    <location>
        <begin position="55"/>
        <end position="386"/>
    </location>
</feature>
<dbReference type="PRINTS" id="PR00843">
    <property type="entry name" value="GLHYDRLASE30"/>
</dbReference>
<dbReference type="Gene3D" id="2.60.40.1180">
    <property type="entry name" value="Golgi alpha-mannosidase II"/>
    <property type="match status" value="1"/>
</dbReference>
<sequence>MKLYLTAKDSDFRLSEVPVDDLRKGYQQDGNITYTDAGELFVVYLDDRKTFQEWEGFGGAFTESAANVLNRMSSTNQRKMMEAYFHPEKGIGYNFCRTHINSCDFSLGNWACCETEDPELNEFTLERDKQQIIPMIHWAKALSEEEITIFSSPWSPPAWMKTNGEMNNGGQLKPEYRQSWALYYCKYIKAMEDEGVTVSAITVQNEPAATQVWDSCVYTAEEERDFVRDYLGPTLEQEGLGHIKIVCWDHNRAEAYDRAQKMFDDADASKYVYGIGIHWYMGDNYDNLKLVNDIYPDKKIWFTEGCQEFGPHIGEWQVGERYAHSMINDLNHNTSAWCDWNLFLDETGGPNHVNNLCSAPVIGDTLKDEVIYNPSYYYFGHFSKFIKRGAYRVAIATTSDDLEATAFLNPNGEKVVVIMNRLDRDVVYALNNLERGCYVKMPARSIQTLIID</sequence>
<accession>A0ABW9YLF8</accession>
<dbReference type="PANTHER" id="PTHR11069">
    <property type="entry name" value="GLUCOSYLCERAMIDASE"/>
    <property type="match status" value="1"/>
</dbReference>
<comment type="similarity">
    <text evidence="1 4">Belongs to the glycosyl hydrolase 30 family.</text>
</comment>
<keyword evidence="8" id="KW-1185">Reference proteome</keyword>
<organism evidence="7 8">
    <name type="scientific">Photobacterium alginatilyticum</name>
    <dbReference type="NCBI Taxonomy" id="1775171"/>
    <lineage>
        <taxon>Bacteria</taxon>
        <taxon>Pseudomonadati</taxon>
        <taxon>Pseudomonadota</taxon>
        <taxon>Gammaproteobacteria</taxon>
        <taxon>Vibrionales</taxon>
        <taxon>Vibrionaceae</taxon>
        <taxon>Photobacterium</taxon>
    </lineage>
</organism>
<dbReference type="PANTHER" id="PTHR11069:SF23">
    <property type="entry name" value="LYSOSOMAL ACID GLUCOSYLCERAMIDASE"/>
    <property type="match status" value="1"/>
</dbReference>
<keyword evidence="4" id="KW-0326">Glycosidase</keyword>
<dbReference type="RefSeq" id="WP_160653403.1">
    <property type="nucleotide sequence ID" value="NZ_RSEJ01000017.1"/>
</dbReference>
<evidence type="ECO:0000256" key="3">
    <source>
        <dbReference type="ARBA" id="ARBA00022801"/>
    </source>
</evidence>
<comment type="caution">
    <text evidence="7">The sequence shown here is derived from an EMBL/GenBank/DDBJ whole genome shotgun (WGS) entry which is preliminary data.</text>
</comment>
<dbReference type="InterPro" id="IPR001139">
    <property type="entry name" value="Glyco_hydro_30"/>
</dbReference>
<gene>
    <name evidence="7" type="ORF">EIZ48_15980</name>
</gene>
<evidence type="ECO:0000259" key="6">
    <source>
        <dbReference type="Pfam" id="PF17189"/>
    </source>
</evidence>
<evidence type="ECO:0000259" key="5">
    <source>
        <dbReference type="Pfam" id="PF02055"/>
    </source>
</evidence>
<dbReference type="InterPro" id="IPR017853">
    <property type="entry name" value="GH"/>
</dbReference>
<dbReference type="EMBL" id="RSEJ01000017">
    <property type="protein sequence ID" value="NBI54048.1"/>
    <property type="molecule type" value="Genomic_DNA"/>
</dbReference>
<dbReference type="InterPro" id="IPR033452">
    <property type="entry name" value="GH30_C"/>
</dbReference>
<reference evidence="7 8" key="1">
    <citation type="journal article" date="2017" name="Int. J. Syst. Evol. Microbiol.">
        <title>Photobacterium alginatilyticum sp. nov., a marine bacterium isolated from bottom seawater.</title>
        <authorList>
            <person name="Wang X."/>
            <person name="Wang Y."/>
            <person name="Yang X."/>
            <person name="Sun H."/>
            <person name="Li B."/>
            <person name="Zhang X.H."/>
        </authorList>
    </citation>
    <scope>NUCLEOTIDE SEQUENCE [LARGE SCALE GENOMIC DNA]</scope>
    <source>
        <strain evidence="7 8">P03D4</strain>
    </source>
</reference>
<evidence type="ECO:0000256" key="4">
    <source>
        <dbReference type="RuleBase" id="RU361188"/>
    </source>
</evidence>
<dbReference type="SUPFAM" id="SSF51445">
    <property type="entry name" value="(Trans)glycosidases"/>
    <property type="match status" value="1"/>
</dbReference>
<keyword evidence="2" id="KW-0732">Signal</keyword>
<dbReference type="Pfam" id="PF17189">
    <property type="entry name" value="Glyco_hydro_30C"/>
    <property type="match status" value="1"/>
</dbReference>
<feature type="domain" description="Glycosyl hydrolase family 30 beta sandwich" evidence="6">
    <location>
        <begin position="389"/>
        <end position="449"/>
    </location>
</feature>
<dbReference type="InterPro" id="IPR033453">
    <property type="entry name" value="Glyco_hydro_30_TIM-barrel"/>
</dbReference>
<dbReference type="Gene3D" id="3.20.20.80">
    <property type="entry name" value="Glycosidases"/>
    <property type="match status" value="1"/>
</dbReference>
<dbReference type="Proteomes" id="UP000738517">
    <property type="component" value="Unassembled WGS sequence"/>
</dbReference>
<evidence type="ECO:0000313" key="8">
    <source>
        <dbReference type="Proteomes" id="UP000738517"/>
    </source>
</evidence>
<protein>
    <submittedName>
        <fullName evidence="7">Glucosylceramidase</fullName>
    </submittedName>
</protein>
<dbReference type="InterPro" id="IPR013780">
    <property type="entry name" value="Glyco_hydro_b"/>
</dbReference>
<evidence type="ECO:0000313" key="7">
    <source>
        <dbReference type="EMBL" id="NBI54048.1"/>
    </source>
</evidence>
<evidence type="ECO:0000256" key="1">
    <source>
        <dbReference type="ARBA" id="ARBA00005382"/>
    </source>
</evidence>